<comment type="caution">
    <text evidence="1">The sequence shown here is derived from an EMBL/GenBank/DDBJ whole genome shotgun (WGS) entry which is preliminary data.</text>
</comment>
<feature type="non-terminal residue" evidence="1">
    <location>
        <position position="1"/>
    </location>
</feature>
<accession>A0A392SMR1</accession>
<sequence>GSTAQRAGYLVKVDFC</sequence>
<evidence type="ECO:0000313" key="1">
    <source>
        <dbReference type="EMBL" id="MCI50171.1"/>
    </source>
</evidence>
<protein>
    <submittedName>
        <fullName evidence="1">Uncharacterized protein</fullName>
    </submittedName>
</protein>
<name>A0A392SMR1_9FABA</name>
<dbReference type="Proteomes" id="UP000265520">
    <property type="component" value="Unassembled WGS sequence"/>
</dbReference>
<reference evidence="1 2" key="1">
    <citation type="journal article" date="2018" name="Front. Plant Sci.">
        <title>Red Clover (Trifolium pratense) and Zigzag Clover (T. medium) - A Picture of Genomic Similarities and Differences.</title>
        <authorList>
            <person name="Dluhosova J."/>
            <person name="Istvanek J."/>
            <person name="Nedelnik J."/>
            <person name="Repkova J."/>
        </authorList>
    </citation>
    <scope>NUCLEOTIDE SEQUENCE [LARGE SCALE GENOMIC DNA]</scope>
    <source>
        <strain evidence="2">cv. 10/8</strain>
        <tissue evidence="1">Leaf</tissue>
    </source>
</reference>
<evidence type="ECO:0000313" key="2">
    <source>
        <dbReference type="Proteomes" id="UP000265520"/>
    </source>
</evidence>
<dbReference type="AlphaFoldDB" id="A0A392SMR1"/>
<dbReference type="EMBL" id="LXQA010412463">
    <property type="protein sequence ID" value="MCI50171.1"/>
    <property type="molecule type" value="Genomic_DNA"/>
</dbReference>
<keyword evidence="2" id="KW-1185">Reference proteome</keyword>
<proteinExistence type="predicted"/>
<organism evidence="1 2">
    <name type="scientific">Trifolium medium</name>
    <dbReference type="NCBI Taxonomy" id="97028"/>
    <lineage>
        <taxon>Eukaryota</taxon>
        <taxon>Viridiplantae</taxon>
        <taxon>Streptophyta</taxon>
        <taxon>Embryophyta</taxon>
        <taxon>Tracheophyta</taxon>
        <taxon>Spermatophyta</taxon>
        <taxon>Magnoliopsida</taxon>
        <taxon>eudicotyledons</taxon>
        <taxon>Gunneridae</taxon>
        <taxon>Pentapetalae</taxon>
        <taxon>rosids</taxon>
        <taxon>fabids</taxon>
        <taxon>Fabales</taxon>
        <taxon>Fabaceae</taxon>
        <taxon>Papilionoideae</taxon>
        <taxon>50 kb inversion clade</taxon>
        <taxon>NPAAA clade</taxon>
        <taxon>Hologalegina</taxon>
        <taxon>IRL clade</taxon>
        <taxon>Trifolieae</taxon>
        <taxon>Trifolium</taxon>
    </lineage>
</organism>